<sequence>MRLRDIRTPGPAAFLFVEGMFWHRHPVGTAIAGVITVMLLFLGEALNEDDTYLRGVKDGQSRIVSDPDDTGSGKGGAGTGGW</sequence>
<keyword evidence="2" id="KW-0472">Membrane</keyword>
<protein>
    <submittedName>
        <fullName evidence="3">Uncharacterized protein</fullName>
    </submittedName>
</protein>
<feature type="compositionally biased region" description="Gly residues" evidence="1">
    <location>
        <begin position="72"/>
        <end position="82"/>
    </location>
</feature>
<feature type="region of interest" description="Disordered" evidence="1">
    <location>
        <begin position="60"/>
        <end position="82"/>
    </location>
</feature>
<reference evidence="3 4" key="1">
    <citation type="journal article" date="2020" name="Int. J. Syst. Evol. Microbiol.">
        <title>Novel acetic acid bacteria from cider fermentations: Acetobacter conturbans sp. nov. and Acetobacter fallax sp. nov.</title>
        <authorList>
            <person name="Sombolestani A.S."/>
            <person name="Cleenwerck I."/>
            <person name="Cnockaert M."/>
            <person name="Borremans W."/>
            <person name="Wieme A.D."/>
            <person name="De Vuyst L."/>
            <person name="Vandamme P."/>
        </authorList>
    </citation>
    <scope>NUCLEOTIDE SEQUENCE [LARGE SCALE GENOMIC DNA]</scope>
    <source>
        <strain evidence="3 4">LMG 1637</strain>
    </source>
</reference>
<name>A0ABX0K9V9_9PROT</name>
<feature type="transmembrane region" description="Helical" evidence="2">
    <location>
        <begin position="21"/>
        <end position="42"/>
    </location>
</feature>
<evidence type="ECO:0000313" key="4">
    <source>
        <dbReference type="Proteomes" id="UP000615326"/>
    </source>
</evidence>
<dbReference type="Proteomes" id="UP000615326">
    <property type="component" value="Unassembled WGS sequence"/>
</dbReference>
<keyword evidence="4" id="KW-1185">Reference proteome</keyword>
<organism evidence="3 4">
    <name type="scientific">Acetobacter fallax</name>
    <dbReference type="NCBI Taxonomy" id="1737473"/>
    <lineage>
        <taxon>Bacteria</taxon>
        <taxon>Pseudomonadati</taxon>
        <taxon>Pseudomonadota</taxon>
        <taxon>Alphaproteobacteria</taxon>
        <taxon>Acetobacterales</taxon>
        <taxon>Acetobacteraceae</taxon>
        <taxon>Acetobacter</taxon>
    </lineage>
</organism>
<keyword evidence="2" id="KW-0812">Transmembrane</keyword>
<keyword evidence="2" id="KW-1133">Transmembrane helix</keyword>
<evidence type="ECO:0000256" key="1">
    <source>
        <dbReference type="SAM" id="MobiDB-lite"/>
    </source>
</evidence>
<evidence type="ECO:0000256" key="2">
    <source>
        <dbReference type="SAM" id="Phobius"/>
    </source>
</evidence>
<dbReference type="RefSeq" id="WP_173577729.1">
    <property type="nucleotide sequence ID" value="NZ_WOSW01000023.1"/>
</dbReference>
<accession>A0ABX0K9V9</accession>
<dbReference type="EMBL" id="WOSW01000023">
    <property type="protein sequence ID" value="NHO33202.1"/>
    <property type="molecule type" value="Genomic_DNA"/>
</dbReference>
<gene>
    <name evidence="3" type="ORF">GOB84_11650</name>
</gene>
<evidence type="ECO:0000313" key="3">
    <source>
        <dbReference type="EMBL" id="NHO33202.1"/>
    </source>
</evidence>
<comment type="caution">
    <text evidence="3">The sequence shown here is derived from an EMBL/GenBank/DDBJ whole genome shotgun (WGS) entry which is preliminary data.</text>
</comment>
<proteinExistence type="predicted"/>